<dbReference type="InterPro" id="IPR003439">
    <property type="entry name" value="ABC_transporter-like_ATP-bd"/>
</dbReference>
<evidence type="ECO:0000256" key="1">
    <source>
        <dbReference type="ARBA" id="ARBA00022741"/>
    </source>
</evidence>
<dbReference type="SUPFAM" id="SSF52540">
    <property type="entry name" value="P-loop containing nucleoside triphosphate hydrolases"/>
    <property type="match status" value="1"/>
</dbReference>
<protein>
    <submittedName>
        <fullName evidence="4">ABC transporter ATP-binding protein</fullName>
    </submittedName>
</protein>
<feature type="domain" description="ABC transporter" evidence="3">
    <location>
        <begin position="4"/>
        <end position="228"/>
    </location>
</feature>
<dbReference type="Gene3D" id="3.40.50.300">
    <property type="entry name" value="P-loop containing nucleotide triphosphate hydrolases"/>
    <property type="match status" value="1"/>
</dbReference>
<dbReference type="STRING" id="1224163.B841_12270"/>
<dbReference type="OrthoDB" id="9804819at2"/>
<dbReference type="InterPro" id="IPR027417">
    <property type="entry name" value="P-loop_NTPase"/>
</dbReference>
<dbReference type="InterPro" id="IPR003593">
    <property type="entry name" value="AAA+_ATPase"/>
</dbReference>
<dbReference type="GO" id="GO:0005524">
    <property type="term" value="F:ATP binding"/>
    <property type="evidence" value="ECO:0007669"/>
    <property type="project" value="UniProtKB-KW"/>
</dbReference>
<evidence type="ECO:0000259" key="3">
    <source>
        <dbReference type="PROSITE" id="PS50893"/>
    </source>
</evidence>
<dbReference type="SMART" id="SM00382">
    <property type="entry name" value="AAA"/>
    <property type="match status" value="1"/>
</dbReference>
<dbReference type="GO" id="GO:0016887">
    <property type="term" value="F:ATP hydrolysis activity"/>
    <property type="evidence" value="ECO:0007669"/>
    <property type="project" value="InterPro"/>
</dbReference>
<dbReference type="HOGENOM" id="CLU_000604_1_2_11"/>
<organism evidence="4 5">
    <name type="scientific">Corynebacterium maris DSM 45190</name>
    <dbReference type="NCBI Taxonomy" id="1224163"/>
    <lineage>
        <taxon>Bacteria</taxon>
        <taxon>Bacillati</taxon>
        <taxon>Actinomycetota</taxon>
        <taxon>Actinomycetes</taxon>
        <taxon>Mycobacteriales</taxon>
        <taxon>Corynebacteriaceae</taxon>
        <taxon>Corynebacterium</taxon>
    </lineage>
</organism>
<proteinExistence type="predicted"/>
<dbReference type="EMBL" id="CP003924">
    <property type="protein sequence ID" value="AGS35926.1"/>
    <property type="molecule type" value="Genomic_DNA"/>
</dbReference>
<dbReference type="Pfam" id="PF00005">
    <property type="entry name" value="ABC_tran"/>
    <property type="match status" value="1"/>
</dbReference>
<evidence type="ECO:0000256" key="2">
    <source>
        <dbReference type="ARBA" id="ARBA00022840"/>
    </source>
</evidence>
<name>S5TM74_9CORY</name>
<dbReference type="AlphaFoldDB" id="S5TM74"/>
<dbReference type="PATRIC" id="fig|1224163.3.peg.2478"/>
<keyword evidence="1" id="KW-0547">Nucleotide-binding</keyword>
<dbReference type="PANTHER" id="PTHR43158">
    <property type="entry name" value="SKFA PEPTIDE EXPORT ATP-BINDING PROTEIN SKFE"/>
    <property type="match status" value="1"/>
</dbReference>
<accession>S5TM74</accession>
<reference evidence="4 5" key="1">
    <citation type="submission" date="2012-11" db="EMBL/GenBank/DDBJ databases">
        <title>The complete genome sequence of Corynebacterium maris Coryn-1 (=DSM 45190).</title>
        <authorList>
            <person name="Schaffert L."/>
            <person name="Albersmeier A."/>
            <person name="Kalinowski J."/>
            <person name="Ruckert C."/>
        </authorList>
    </citation>
    <scope>NUCLEOTIDE SEQUENCE [LARGE SCALE GENOMIC DNA]</scope>
    <source>
        <strain evidence="5">Coryn-1</strain>
    </source>
</reference>
<dbReference type="PROSITE" id="PS50893">
    <property type="entry name" value="ABC_TRANSPORTER_2"/>
    <property type="match status" value="1"/>
</dbReference>
<dbReference type="eggNOG" id="COG1131">
    <property type="taxonomic scope" value="Bacteria"/>
</dbReference>
<dbReference type="Proteomes" id="UP000015388">
    <property type="component" value="Chromosome"/>
</dbReference>
<sequence length="297" mass="31681">MPLIRADSLNCGYGKQPVLHDVSFSLAAGLVHGLIGANGTGKTTLLRTLAGQLQFSGELVVFGVHPFDTPAVMDQTTLAGIDAPLPDGWSARRLFAIGAARHRRWDAARADDLLERFGVPGPTSYNRLSRGQKSALSIIYACASGAELLLLDEPYLGLDVQKRALFYEVLAEQMARPDTTVVLSTHHLHEVETLLDTVLYLDGGGVAMNGSIDELADAVIEVAGPTEDVDRMLGRLGTPLELVREELSVGSRVVLDLRSSPAAAESVYETASQVSGRIRVGEVTLEQAVLALGGERA</sequence>
<dbReference type="KEGG" id="cmd:B841_12270"/>
<evidence type="ECO:0000313" key="4">
    <source>
        <dbReference type="EMBL" id="AGS35926.1"/>
    </source>
</evidence>
<gene>
    <name evidence="4" type="ORF">B841_12270</name>
</gene>
<keyword evidence="2 4" id="KW-0067">ATP-binding</keyword>
<keyword evidence="5" id="KW-1185">Reference proteome</keyword>
<evidence type="ECO:0000313" key="5">
    <source>
        <dbReference type="Proteomes" id="UP000015388"/>
    </source>
</evidence>
<dbReference type="PANTHER" id="PTHR43158:SF10">
    <property type="entry name" value="ABC TRANSPORTER ATP-BINDING PROTEIN YTRB"/>
    <property type="match status" value="1"/>
</dbReference>